<dbReference type="PROSITE" id="PS00630">
    <property type="entry name" value="IMP_2"/>
    <property type="match status" value="1"/>
</dbReference>
<dbReference type="Proteomes" id="UP000199766">
    <property type="component" value="Unassembled WGS sequence"/>
</dbReference>
<dbReference type="PRINTS" id="PR00377">
    <property type="entry name" value="IMPHPHTASES"/>
</dbReference>
<evidence type="ECO:0000313" key="8">
    <source>
        <dbReference type="EMBL" id="SER87144.1"/>
    </source>
</evidence>
<comment type="subcellular location">
    <subcellularLocation>
        <location evidence="6">Cell inner membrane</location>
        <topology evidence="6">Peripheral membrane protein</topology>
        <orientation evidence="6">Cytoplasmic side</orientation>
    </subcellularLocation>
</comment>
<dbReference type="InterPro" id="IPR006240">
    <property type="entry name" value="CysQ"/>
</dbReference>
<accession>A0A1H9SQJ4</accession>
<evidence type="ECO:0000256" key="5">
    <source>
        <dbReference type="ARBA" id="ARBA00023136"/>
    </source>
</evidence>
<gene>
    <name evidence="6" type="primary">cysQ</name>
    <name evidence="8" type="ORF">SAMN02982919_03196</name>
</gene>
<evidence type="ECO:0000256" key="7">
    <source>
        <dbReference type="PIRSR" id="PIRSR600760-2"/>
    </source>
</evidence>
<organism evidence="8 9">
    <name type="scientific">Giesbergeria anulus</name>
    <dbReference type="NCBI Taxonomy" id="180197"/>
    <lineage>
        <taxon>Bacteria</taxon>
        <taxon>Pseudomonadati</taxon>
        <taxon>Pseudomonadota</taxon>
        <taxon>Betaproteobacteria</taxon>
        <taxon>Burkholderiales</taxon>
        <taxon>Comamonadaceae</taxon>
        <taxon>Giesbergeria</taxon>
    </lineage>
</organism>
<dbReference type="HAMAP" id="MF_02095">
    <property type="entry name" value="CysQ"/>
    <property type="match status" value="1"/>
</dbReference>
<feature type="binding site" evidence="6">
    <location>
        <position position="88"/>
    </location>
    <ligand>
        <name>Mg(2+)</name>
        <dbReference type="ChEBI" id="CHEBI:18420"/>
        <label>1</label>
    </ligand>
</feature>
<dbReference type="PANTHER" id="PTHR43028">
    <property type="entry name" value="3'(2'),5'-BISPHOSPHATE NUCLEOTIDASE 1"/>
    <property type="match status" value="1"/>
</dbReference>
<feature type="binding site" evidence="6">
    <location>
        <position position="213"/>
    </location>
    <ligand>
        <name>Mg(2+)</name>
        <dbReference type="ChEBI" id="CHEBI:18420"/>
        <label>2</label>
    </ligand>
</feature>
<dbReference type="EC" id="3.1.3.7" evidence="6"/>
<comment type="catalytic activity">
    <reaction evidence="6">
        <text>adenosine 3',5'-bisphosphate + H2O = AMP + phosphate</text>
        <dbReference type="Rhea" id="RHEA:10040"/>
        <dbReference type="ChEBI" id="CHEBI:15377"/>
        <dbReference type="ChEBI" id="CHEBI:43474"/>
        <dbReference type="ChEBI" id="CHEBI:58343"/>
        <dbReference type="ChEBI" id="CHEBI:456215"/>
        <dbReference type="EC" id="3.1.3.7"/>
    </reaction>
</comment>
<comment type="similarity">
    <text evidence="1 6">Belongs to the inositol monophosphatase superfamily. CysQ family.</text>
</comment>
<feature type="binding site" evidence="6">
    <location>
        <position position="86"/>
    </location>
    <ligand>
        <name>Mg(2+)</name>
        <dbReference type="ChEBI" id="CHEBI:18420"/>
        <label>1</label>
    </ligand>
</feature>
<feature type="binding site" evidence="7">
    <location>
        <position position="89"/>
    </location>
    <ligand>
        <name>Mg(2+)</name>
        <dbReference type="ChEBI" id="CHEBI:18420"/>
        <label>1</label>
        <note>catalytic</note>
    </ligand>
</feature>
<sequence>MTNLTIEQLHTLCAIAEAAGQQVMAVYAQDFASWQKDDASPLTEADVRADQTIRAGLQAQFPGMFVWSEESVSAGARTAESFFLVDPLDGTKEFVQRSGEFTVNIALIHQSQPVAGVVLAPATGELFYAAQGLGAWQRQAGGDVALQVAAVQAGQPLRVLGSRSHGGEALAAWLAQLPLAHDFVAAGSSLKFCRIAQGLADVYPRFGPTSQWDTAAAQCVLEQAGGRVTDFAGQRLHYGLQRPVLNPEFLAVGDPQWLAQLLPHTAPEAGA</sequence>
<dbReference type="GO" id="GO:0005886">
    <property type="term" value="C:plasma membrane"/>
    <property type="evidence" value="ECO:0007669"/>
    <property type="project" value="UniProtKB-SubCell"/>
</dbReference>
<dbReference type="InterPro" id="IPR000760">
    <property type="entry name" value="Inositol_monophosphatase-like"/>
</dbReference>
<keyword evidence="9" id="KW-1185">Reference proteome</keyword>
<feature type="binding site" evidence="7">
    <location>
        <position position="213"/>
    </location>
    <ligand>
        <name>Mg(2+)</name>
        <dbReference type="ChEBI" id="CHEBI:18420"/>
        <label>1</label>
        <note>catalytic</note>
    </ligand>
</feature>
<dbReference type="OrthoDB" id="9785695at2"/>
<feature type="binding site" evidence="6">
    <location>
        <begin position="88"/>
        <end position="91"/>
    </location>
    <ligand>
        <name>substrate</name>
    </ligand>
</feature>
<feature type="binding site" evidence="6">
    <location>
        <position position="86"/>
    </location>
    <ligand>
        <name>Mg(2+)</name>
        <dbReference type="ChEBI" id="CHEBI:18420"/>
        <label>2</label>
    </ligand>
</feature>
<evidence type="ECO:0000256" key="4">
    <source>
        <dbReference type="ARBA" id="ARBA00022801"/>
    </source>
</evidence>
<evidence type="ECO:0000313" key="9">
    <source>
        <dbReference type="Proteomes" id="UP000199766"/>
    </source>
</evidence>
<protein>
    <recommendedName>
        <fullName evidence="6">3'(2'),5'-bisphosphate nucleotidase CysQ</fullName>
        <ecNumber evidence="6">3.1.3.7</ecNumber>
    </recommendedName>
    <alternativeName>
        <fullName evidence="6">3'(2'),5-bisphosphonucleoside 3'(2')-phosphohydrolase</fullName>
    </alternativeName>
    <alternativeName>
        <fullName evidence="6">3'-phosphoadenosine 5'-phosphate phosphatase</fullName>
        <shortName evidence="6">PAP phosphatase</shortName>
    </alternativeName>
</protein>
<dbReference type="CDD" id="cd01638">
    <property type="entry name" value="CysQ"/>
    <property type="match status" value="1"/>
</dbReference>
<dbReference type="GO" id="GO:0000287">
    <property type="term" value="F:magnesium ion binding"/>
    <property type="evidence" value="ECO:0007669"/>
    <property type="project" value="UniProtKB-UniRule"/>
</dbReference>
<dbReference type="GO" id="GO:0046854">
    <property type="term" value="P:phosphatidylinositol phosphate biosynthetic process"/>
    <property type="evidence" value="ECO:0007669"/>
    <property type="project" value="InterPro"/>
</dbReference>
<dbReference type="NCBIfam" id="TIGR01331">
    <property type="entry name" value="bisphos_cysQ"/>
    <property type="match status" value="1"/>
</dbReference>
<dbReference type="RefSeq" id="WP_091459333.1">
    <property type="nucleotide sequence ID" value="NZ_FOGD01000021.1"/>
</dbReference>
<feature type="binding site" evidence="7">
    <location>
        <position position="69"/>
    </location>
    <ligand>
        <name>Mg(2+)</name>
        <dbReference type="ChEBI" id="CHEBI:18420"/>
        <label>1</label>
        <note>catalytic</note>
    </ligand>
</feature>
<evidence type="ECO:0000256" key="2">
    <source>
        <dbReference type="ARBA" id="ARBA00022475"/>
    </source>
</evidence>
<feature type="binding site" evidence="6">
    <location>
        <position position="69"/>
    </location>
    <ligand>
        <name>substrate</name>
    </ligand>
</feature>
<evidence type="ECO:0000256" key="6">
    <source>
        <dbReference type="HAMAP-Rule" id="MF_02095"/>
    </source>
</evidence>
<evidence type="ECO:0000256" key="3">
    <source>
        <dbReference type="ARBA" id="ARBA00022519"/>
    </source>
</evidence>
<dbReference type="Gene3D" id="3.30.540.10">
    <property type="entry name" value="Fructose-1,6-Bisphosphatase, subunit A, domain 1"/>
    <property type="match status" value="1"/>
</dbReference>
<keyword evidence="3 6" id="KW-0997">Cell inner membrane</keyword>
<keyword evidence="4 6" id="KW-0378">Hydrolase</keyword>
<reference evidence="8 9" key="1">
    <citation type="submission" date="2016-10" db="EMBL/GenBank/DDBJ databases">
        <authorList>
            <person name="de Groot N.N."/>
        </authorList>
    </citation>
    <scope>NUCLEOTIDE SEQUENCE [LARGE SCALE GENOMIC DNA]</scope>
    <source>
        <strain evidence="8 9">ATCC 35958</strain>
    </source>
</reference>
<dbReference type="InterPro" id="IPR050725">
    <property type="entry name" value="CysQ/Inositol_MonoPase"/>
</dbReference>
<feature type="binding site" evidence="6">
    <location>
        <position position="213"/>
    </location>
    <ligand>
        <name>substrate</name>
    </ligand>
</feature>
<feature type="binding site" evidence="7">
    <location>
        <position position="86"/>
    </location>
    <ligand>
        <name>Mg(2+)</name>
        <dbReference type="ChEBI" id="CHEBI:18420"/>
        <label>1</label>
        <note>catalytic</note>
    </ligand>
</feature>
<dbReference type="Pfam" id="PF00459">
    <property type="entry name" value="Inositol_P"/>
    <property type="match status" value="1"/>
</dbReference>
<dbReference type="Gene3D" id="3.40.190.80">
    <property type="match status" value="1"/>
</dbReference>
<feature type="binding site" evidence="6">
    <location>
        <position position="69"/>
    </location>
    <ligand>
        <name>Mg(2+)</name>
        <dbReference type="ChEBI" id="CHEBI:18420"/>
        <label>1</label>
    </ligand>
</feature>
<dbReference type="PANTHER" id="PTHR43028:SF5">
    <property type="entry name" value="3'(2'),5'-BISPHOSPHATE NUCLEOTIDASE 1"/>
    <property type="match status" value="1"/>
</dbReference>
<dbReference type="SUPFAM" id="SSF56655">
    <property type="entry name" value="Carbohydrate phosphatase"/>
    <property type="match status" value="1"/>
</dbReference>
<dbReference type="EMBL" id="FOGD01000021">
    <property type="protein sequence ID" value="SER87144.1"/>
    <property type="molecule type" value="Genomic_DNA"/>
</dbReference>
<comment type="function">
    <text evidence="6">Converts adenosine-3',5'-bisphosphate (PAP) to AMP.</text>
</comment>
<dbReference type="InterPro" id="IPR020550">
    <property type="entry name" value="Inositol_monophosphatase_CS"/>
</dbReference>
<dbReference type="GO" id="GO:0050427">
    <property type="term" value="P:3'-phosphoadenosine 5'-phosphosulfate metabolic process"/>
    <property type="evidence" value="ECO:0007669"/>
    <property type="project" value="TreeGrafter"/>
</dbReference>
<dbReference type="GO" id="GO:0008441">
    <property type="term" value="F:3'(2'),5'-bisphosphate nucleotidase activity"/>
    <property type="evidence" value="ECO:0007669"/>
    <property type="project" value="UniProtKB-UniRule"/>
</dbReference>
<evidence type="ECO:0000256" key="1">
    <source>
        <dbReference type="ARBA" id="ARBA00005289"/>
    </source>
</evidence>
<feature type="binding site" evidence="7">
    <location>
        <position position="88"/>
    </location>
    <ligand>
        <name>Mg(2+)</name>
        <dbReference type="ChEBI" id="CHEBI:18420"/>
        <label>1</label>
        <note>catalytic</note>
    </ligand>
</feature>
<keyword evidence="5 6" id="KW-0472">Membrane</keyword>
<name>A0A1H9SQJ4_9BURK</name>
<dbReference type="GO" id="GO:0000103">
    <property type="term" value="P:sulfate assimilation"/>
    <property type="evidence" value="ECO:0007669"/>
    <property type="project" value="TreeGrafter"/>
</dbReference>
<keyword evidence="2 6" id="KW-1003">Cell membrane</keyword>
<keyword evidence="6 7" id="KW-0460">Magnesium</keyword>
<keyword evidence="6 7" id="KW-0479">Metal-binding</keyword>
<comment type="cofactor">
    <cofactor evidence="6 7">
        <name>Mg(2+)</name>
        <dbReference type="ChEBI" id="CHEBI:18420"/>
    </cofactor>
</comment>
<dbReference type="AlphaFoldDB" id="A0A1H9SQJ4"/>
<feature type="binding site" evidence="6">
    <location>
        <position position="89"/>
    </location>
    <ligand>
        <name>Mg(2+)</name>
        <dbReference type="ChEBI" id="CHEBI:18420"/>
        <label>2</label>
    </ligand>
</feature>
<dbReference type="STRING" id="180197.SAMN02982919_03196"/>
<proteinExistence type="inferred from homology"/>